<dbReference type="GO" id="GO:0004176">
    <property type="term" value="F:ATP-dependent peptidase activity"/>
    <property type="evidence" value="ECO:0007669"/>
    <property type="project" value="InterPro"/>
</dbReference>
<keyword evidence="11 15" id="KW-1133">Transmembrane helix</keyword>
<keyword evidence="13 15" id="KW-0472">Membrane</keyword>
<protein>
    <recommendedName>
        <fullName evidence="15">ATP-dependent zinc metalloprotease FtsH</fullName>
        <ecNumber evidence="15">3.4.24.-</ecNumber>
    </recommendedName>
</protein>
<dbReference type="FunFam" id="1.20.58.760:FF:000001">
    <property type="entry name" value="ATP-dependent zinc metalloprotease FtsH"/>
    <property type="match status" value="1"/>
</dbReference>
<evidence type="ECO:0000256" key="8">
    <source>
        <dbReference type="ARBA" id="ARBA00022801"/>
    </source>
</evidence>
<dbReference type="PROSITE" id="PS00674">
    <property type="entry name" value="AAA"/>
    <property type="match status" value="1"/>
</dbReference>
<evidence type="ECO:0000256" key="11">
    <source>
        <dbReference type="ARBA" id="ARBA00022989"/>
    </source>
</evidence>
<comment type="caution">
    <text evidence="19">The sequence shown here is derived from an EMBL/GenBank/DDBJ whole genome shotgun (WGS) entry which is preliminary data.</text>
</comment>
<keyword evidence="9 15" id="KW-0862">Zinc</keyword>
<feature type="compositionally biased region" description="Low complexity" evidence="17">
    <location>
        <begin position="34"/>
        <end position="54"/>
    </location>
</feature>
<dbReference type="SMART" id="SM00382">
    <property type="entry name" value="AAA"/>
    <property type="match status" value="1"/>
</dbReference>
<dbReference type="FunFam" id="3.40.50.300:FF:000001">
    <property type="entry name" value="ATP-dependent zinc metalloprotease FtsH"/>
    <property type="match status" value="1"/>
</dbReference>
<evidence type="ECO:0000313" key="19">
    <source>
        <dbReference type="EMBL" id="RAQ97166.1"/>
    </source>
</evidence>
<comment type="similarity">
    <text evidence="2 15">In the C-terminal section; belongs to the peptidase M41 family.</text>
</comment>
<keyword evidence="19" id="KW-0131">Cell cycle</keyword>
<gene>
    <name evidence="15" type="primary">ftsH</name>
    <name evidence="19" type="ORF">A4R35_16630</name>
</gene>
<keyword evidence="12 15" id="KW-0482">Metalloprotease</keyword>
<dbReference type="Pfam" id="PF06480">
    <property type="entry name" value="FtsH_ext"/>
    <property type="match status" value="1"/>
</dbReference>
<comment type="subunit">
    <text evidence="15">Homohexamer.</text>
</comment>
<feature type="compositionally biased region" description="Pro residues" evidence="17">
    <location>
        <begin position="23"/>
        <end position="33"/>
    </location>
</feature>
<dbReference type="InterPro" id="IPR003959">
    <property type="entry name" value="ATPase_AAA_core"/>
</dbReference>
<dbReference type="GO" id="GO:0008270">
    <property type="term" value="F:zinc ion binding"/>
    <property type="evidence" value="ECO:0007669"/>
    <property type="project" value="UniProtKB-UniRule"/>
</dbReference>
<evidence type="ECO:0000256" key="12">
    <source>
        <dbReference type="ARBA" id="ARBA00023049"/>
    </source>
</evidence>
<dbReference type="Gene3D" id="1.10.8.60">
    <property type="match status" value="1"/>
</dbReference>
<dbReference type="PANTHER" id="PTHR23076">
    <property type="entry name" value="METALLOPROTEASE M41 FTSH"/>
    <property type="match status" value="1"/>
</dbReference>
<dbReference type="InterPro" id="IPR005936">
    <property type="entry name" value="FtsH"/>
</dbReference>
<dbReference type="GO" id="GO:0005886">
    <property type="term" value="C:plasma membrane"/>
    <property type="evidence" value="ECO:0007669"/>
    <property type="project" value="UniProtKB-SubCell"/>
</dbReference>
<dbReference type="HAMAP" id="MF_01458">
    <property type="entry name" value="FtsH"/>
    <property type="match status" value="1"/>
</dbReference>
<dbReference type="Pfam" id="PF00004">
    <property type="entry name" value="AAA"/>
    <property type="match status" value="1"/>
</dbReference>
<feature type="domain" description="AAA+ ATPase" evidence="18">
    <location>
        <begin position="252"/>
        <end position="390"/>
    </location>
</feature>
<keyword evidence="3 15" id="KW-1003">Cell membrane</keyword>
<dbReference type="InterPro" id="IPR027417">
    <property type="entry name" value="P-loop_NTPase"/>
</dbReference>
<dbReference type="NCBIfam" id="TIGR01241">
    <property type="entry name" value="FtsH_fam"/>
    <property type="match status" value="1"/>
</dbReference>
<evidence type="ECO:0000256" key="6">
    <source>
        <dbReference type="ARBA" id="ARBA00022723"/>
    </source>
</evidence>
<feature type="binding site" evidence="15">
    <location>
        <position position="484"/>
    </location>
    <ligand>
        <name>Zn(2+)</name>
        <dbReference type="ChEBI" id="CHEBI:29105"/>
        <note>catalytic</note>
    </ligand>
</feature>
<dbReference type="GO" id="GO:0004222">
    <property type="term" value="F:metalloendopeptidase activity"/>
    <property type="evidence" value="ECO:0007669"/>
    <property type="project" value="InterPro"/>
</dbReference>
<evidence type="ECO:0000256" key="1">
    <source>
        <dbReference type="ARBA" id="ARBA00004370"/>
    </source>
</evidence>
<keyword evidence="10 15" id="KW-0067">ATP-binding</keyword>
<sequence length="716" mass="78790">MEKEPLSGLYHAQQQSNHQNNNTPPPPLLPVPPRQSQRQQSSPNQSRGPSGQPPRSSNLNFWLLLVVLLVLGLYLYSYISNANSSSSPQREELTYTQFYQEINAGNIKTATFIGQTDIVGDFRQPVDGHQQYHVYQLPQPQTDPQLIPLLLSKGVTVINQAPPDNSFWINLLITVLPWAFLLGLFFFVTRRATQGQQGIFNFGRSRARLILEDRPSTTFADVAGVDEAKYELQEVVEFLKTPQKFQRLGGKIPRGILLVGPPGTGKTLLARAVAGEAGVPFFSMSGSEFVEVLVGVGASRVRDLFDQAKKAAPSIIFIDEIDAVGRQRGASINTNEEREQTLNQLLVEMDGFESHQAVVVLAATNRPDGLDQALLRPGRFDRRVTVDRPDWSGRLAILRIHTRNLPLAPDVDLEAIARATPGMVGADLANLANEAALLAARRNLDYIDRRCFEDALDKILLGAERPLVLNEEDLRVTAYHEGGHALVGLLTPHSDPVTKVTIVPRGQALGVTMSTPLDDRYNYPKEYLLAQITYALGGQAAERVVFGTITTGAQSDLMKATALARQMVTRWGMSERLGTISYSERPSPFSGVSEMEVGQPYDYSEETAQLIDEEVERIVRSCYQQAIDLLTSHRRTLDRIAEELRRHETLDGEQLRAILAETGATAAPDERAPLGTPQVIAPPELTSAPVPPEVGTSRNESEPPASAAPGNDSRLL</sequence>
<evidence type="ECO:0000256" key="9">
    <source>
        <dbReference type="ARBA" id="ARBA00022833"/>
    </source>
</evidence>
<keyword evidence="4 15" id="KW-0645">Protease</keyword>
<feature type="transmembrane region" description="Helical" evidence="15">
    <location>
        <begin position="59"/>
        <end position="79"/>
    </location>
</feature>
<keyword evidence="6 15" id="KW-0479">Metal-binding</keyword>
<accession>A0A328VHF5</accession>
<dbReference type="InterPro" id="IPR003593">
    <property type="entry name" value="AAA+_ATPase"/>
</dbReference>
<dbReference type="GO" id="GO:0005524">
    <property type="term" value="F:ATP binding"/>
    <property type="evidence" value="ECO:0007669"/>
    <property type="project" value="UniProtKB-UniRule"/>
</dbReference>
<evidence type="ECO:0000256" key="5">
    <source>
        <dbReference type="ARBA" id="ARBA00022692"/>
    </source>
</evidence>
<comment type="function">
    <text evidence="15">Acts as a processive, ATP-dependent zinc metallopeptidase for both cytoplasmic and membrane proteins. Plays a role in the quality control of integral membrane proteins.</text>
</comment>
<evidence type="ECO:0000256" key="14">
    <source>
        <dbReference type="ARBA" id="ARBA00061570"/>
    </source>
</evidence>
<evidence type="ECO:0000256" key="16">
    <source>
        <dbReference type="RuleBase" id="RU003651"/>
    </source>
</evidence>
<feature type="compositionally biased region" description="Low complexity" evidence="17">
    <location>
        <begin position="13"/>
        <end position="22"/>
    </location>
</feature>
<feature type="binding site" evidence="15">
    <location>
        <position position="556"/>
    </location>
    <ligand>
        <name>Zn(2+)</name>
        <dbReference type="ChEBI" id="CHEBI:29105"/>
        <note>catalytic</note>
    </ligand>
</feature>
<dbReference type="EC" id="3.4.24.-" evidence="15"/>
<feature type="binding site" evidence="15">
    <location>
        <begin position="260"/>
        <end position="267"/>
    </location>
    <ligand>
        <name>ATP</name>
        <dbReference type="ChEBI" id="CHEBI:30616"/>
    </ligand>
</feature>
<dbReference type="Proteomes" id="UP000248706">
    <property type="component" value="Unassembled WGS sequence"/>
</dbReference>
<dbReference type="Pfam" id="PF01434">
    <property type="entry name" value="Peptidase_M41"/>
    <property type="match status" value="1"/>
</dbReference>
<comment type="similarity">
    <text evidence="16">Belongs to the AAA ATPase family.</text>
</comment>
<dbReference type="InterPro" id="IPR011546">
    <property type="entry name" value="Pept_M41_FtsH_extracell"/>
</dbReference>
<dbReference type="AlphaFoldDB" id="A0A328VHF5"/>
<feature type="binding site" evidence="15">
    <location>
        <position position="480"/>
    </location>
    <ligand>
        <name>Zn(2+)</name>
        <dbReference type="ChEBI" id="CHEBI:29105"/>
        <note>catalytic</note>
    </ligand>
</feature>
<evidence type="ECO:0000256" key="4">
    <source>
        <dbReference type="ARBA" id="ARBA00022670"/>
    </source>
</evidence>
<dbReference type="InterPro" id="IPR000642">
    <property type="entry name" value="Peptidase_M41"/>
</dbReference>
<keyword evidence="20" id="KW-1185">Reference proteome</keyword>
<evidence type="ECO:0000313" key="20">
    <source>
        <dbReference type="Proteomes" id="UP000248706"/>
    </source>
</evidence>
<dbReference type="SUPFAM" id="SSF140990">
    <property type="entry name" value="FtsH protease domain-like"/>
    <property type="match status" value="1"/>
</dbReference>
<comment type="similarity">
    <text evidence="14 15">In the central section; belongs to the AAA ATPase family.</text>
</comment>
<dbReference type="RefSeq" id="WP_112431334.1">
    <property type="nucleotide sequence ID" value="NZ_MCIF01000002.1"/>
</dbReference>
<keyword evidence="7 15" id="KW-0547">Nucleotide-binding</keyword>
<feature type="transmembrane region" description="Helical" evidence="15">
    <location>
        <begin position="167"/>
        <end position="188"/>
    </location>
</feature>
<keyword evidence="19" id="KW-0132">Cell division</keyword>
<dbReference type="GO" id="GO:0051301">
    <property type="term" value="P:cell division"/>
    <property type="evidence" value="ECO:0007669"/>
    <property type="project" value="UniProtKB-KW"/>
</dbReference>
<dbReference type="CDD" id="cd19501">
    <property type="entry name" value="RecA-like_FtsH"/>
    <property type="match status" value="1"/>
</dbReference>
<dbReference type="SUPFAM" id="SSF52540">
    <property type="entry name" value="P-loop containing nucleoside triphosphate hydrolases"/>
    <property type="match status" value="1"/>
</dbReference>
<evidence type="ECO:0000256" key="3">
    <source>
        <dbReference type="ARBA" id="ARBA00022475"/>
    </source>
</evidence>
<dbReference type="Pfam" id="PF17862">
    <property type="entry name" value="AAA_lid_3"/>
    <property type="match status" value="1"/>
</dbReference>
<dbReference type="PANTHER" id="PTHR23076:SF97">
    <property type="entry name" value="ATP-DEPENDENT ZINC METALLOPROTEASE YME1L1"/>
    <property type="match status" value="1"/>
</dbReference>
<evidence type="ECO:0000256" key="10">
    <source>
        <dbReference type="ARBA" id="ARBA00022840"/>
    </source>
</evidence>
<dbReference type="InterPro" id="IPR041569">
    <property type="entry name" value="AAA_lid_3"/>
</dbReference>
<dbReference type="OrthoDB" id="9809379at2"/>
<dbReference type="InterPro" id="IPR037219">
    <property type="entry name" value="Peptidase_M41-like"/>
</dbReference>
<dbReference type="GO" id="GO:0016887">
    <property type="term" value="F:ATP hydrolysis activity"/>
    <property type="evidence" value="ECO:0007669"/>
    <property type="project" value="UniProtKB-UniRule"/>
</dbReference>
<keyword evidence="5 15" id="KW-0812">Transmembrane</keyword>
<feature type="active site" evidence="15">
    <location>
        <position position="481"/>
    </location>
</feature>
<dbReference type="GO" id="GO:0006508">
    <property type="term" value="P:proteolysis"/>
    <property type="evidence" value="ECO:0007669"/>
    <property type="project" value="UniProtKB-KW"/>
</dbReference>
<evidence type="ECO:0000256" key="2">
    <source>
        <dbReference type="ARBA" id="ARBA00010044"/>
    </source>
</evidence>
<feature type="region of interest" description="Disordered" evidence="17">
    <location>
        <begin position="664"/>
        <end position="716"/>
    </location>
</feature>
<comment type="subcellular location">
    <subcellularLocation>
        <location evidence="15">Cell membrane</location>
        <topology evidence="15">Multi-pass membrane protein</topology>
        <orientation evidence="15">Cytoplasmic side</orientation>
    </subcellularLocation>
    <subcellularLocation>
        <location evidence="1">Membrane</location>
    </subcellularLocation>
</comment>
<feature type="region of interest" description="Disordered" evidence="17">
    <location>
        <begin position="1"/>
        <end position="54"/>
    </location>
</feature>
<dbReference type="FunFam" id="1.10.8.60:FF:000001">
    <property type="entry name" value="ATP-dependent zinc metalloprotease FtsH"/>
    <property type="match status" value="1"/>
</dbReference>
<dbReference type="GO" id="GO:0030163">
    <property type="term" value="P:protein catabolic process"/>
    <property type="evidence" value="ECO:0007669"/>
    <property type="project" value="UniProtKB-UniRule"/>
</dbReference>
<keyword evidence="8 15" id="KW-0378">Hydrolase</keyword>
<dbReference type="EMBL" id="MCIF01000002">
    <property type="protein sequence ID" value="RAQ97166.1"/>
    <property type="molecule type" value="Genomic_DNA"/>
</dbReference>
<evidence type="ECO:0000256" key="15">
    <source>
        <dbReference type="HAMAP-Rule" id="MF_01458"/>
    </source>
</evidence>
<comment type="cofactor">
    <cofactor evidence="15">
        <name>Zn(2+)</name>
        <dbReference type="ChEBI" id="CHEBI:29105"/>
    </cofactor>
    <text evidence="15">Binds 1 zinc ion per subunit.</text>
</comment>
<organism evidence="19 20">
    <name type="scientific">Thermogemmatispora tikiterensis</name>
    <dbReference type="NCBI Taxonomy" id="1825093"/>
    <lineage>
        <taxon>Bacteria</taxon>
        <taxon>Bacillati</taxon>
        <taxon>Chloroflexota</taxon>
        <taxon>Ktedonobacteria</taxon>
        <taxon>Thermogemmatisporales</taxon>
        <taxon>Thermogemmatisporaceae</taxon>
        <taxon>Thermogemmatispora</taxon>
    </lineage>
</organism>
<proteinExistence type="inferred from homology"/>
<dbReference type="Gene3D" id="3.30.720.210">
    <property type="match status" value="1"/>
</dbReference>
<dbReference type="InterPro" id="IPR003960">
    <property type="entry name" value="ATPase_AAA_CS"/>
</dbReference>
<dbReference type="Gene3D" id="1.20.58.760">
    <property type="entry name" value="Peptidase M41"/>
    <property type="match status" value="1"/>
</dbReference>
<evidence type="ECO:0000256" key="17">
    <source>
        <dbReference type="SAM" id="MobiDB-lite"/>
    </source>
</evidence>
<dbReference type="Gene3D" id="3.40.50.300">
    <property type="entry name" value="P-loop containing nucleotide triphosphate hydrolases"/>
    <property type="match status" value="1"/>
</dbReference>
<evidence type="ECO:0000259" key="18">
    <source>
        <dbReference type="SMART" id="SM00382"/>
    </source>
</evidence>
<reference evidence="19 20" key="1">
    <citation type="submission" date="2016-08" db="EMBL/GenBank/DDBJ databases">
        <title>Analysis of Carbohydrate Active Enzymes in Thermogemmatispora T81 Reveals Carbohydrate Degradation Ability.</title>
        <authorList>
            <person name="Tomazini A."/>
            <person name="Lal S."/>
            <person name="Stott M."/>
            <person name="Henrissat B."/>
            <person name="Polikarpov I."/>
            <person name="Sparling R."/>
            <person name="Levin D.B."/>
        </authorList>
    </citation>
    <scope>NUCLEOTIDE SEQUENCE [LARGE SCALE GENOMIC DNA]</scope>
    <source>
        <strain evidence="19 20">T81</strain>
    </source>
</reference>
<evidence type="ECO:0000256" key="7">
    <source>
        <dbReference type="ARBA" id="ARBA00022741"/>
    </source>
</evidence>
<name>A0A328VHF5_9CHLR</name>
<evidence type="ECO:0000256" key="13">
    <source>
        <dbReference type="ARBA" id="ARBA00023136"/>
    </source>
</evidence>